<comment type="subcellular location">
    <subcellularLocation>
        <location evidence="1">Membrane</location>
        <topology evidence="1">Multi-pass membrane protein</topology>
    </subcellularLocation>
</comment>
<dbReference type="PANTHER" id="PTHR21433:SF0">
    <property type="entry name" value="TRANSMEMBRANE PROTEIN 120 HOMOLOG"/>
    <property type="match status" value="1"/>
</dbReference>
<feature type="transmembrane region" description="Helical" evidence="7">
    <location>
        <begin position="519"/>
        <end position="536"/>
    </location>
</feature>
<keyword evidence="4 7" id="KW-1133">Transmembrane helix</keyword>
<gene>
    <name evidence="8" type="ORF">AXG93_2423s1310</name>
</gene>
<evidence type="ECO:0000256" key="4">
    <source>
        <dbReference type="ARBA" id="ARBA00022989"/>
    </source>
</evidence>
<keyword evidence="3 7" id="KW-0812">Transmembrane</keyword>
<evidence type="ECO:0008006" key="10">
    <source>
        <dbReference type="Google" id="ProtNLM"/>
    </source>
</evidence>
<dbReference type="Pfam" id="PF07851">
    <property type="entry name" value="TMEM120A-B"/>
    <property type="match status" value="1"/>
</dbReference>
<feature type="compositionally biased region" description="Polar residues" evidence="6">
    <location>
        <begin position="271"/>
        <end position="284"/>
    </location>
</feature>
<protein>
    <recommendedName>
        <fullName evidence="10">TMPIT-like protein</fullName>
    </recommendedName>
</protein>
<feature type="transmembrane region" description="Helical" evidence="7">
    <location>
        <begin position="572"/>
        <end position="592"/>
    </location>
</feature>
<accession>A0A176VQG6</accession>
<feature type="region of interest" description="Disordered" evidence="6">
    <location>
        <begin position="271"/>
        <end position="300"/>
    </location>
</feature>
<dbReference type="Proteomes" id="UP000077202">
    <property type="component" value="Unassembled WGS sequence"/>
</dbReference>
<evidence type="ECO:0000256" key="3">
    <source>
        <dbReference type="ARBA" id="ARBA00022692"/>
    </source>
</evidence>
<evidence type="ECO:0000256" key="1">
    <source>
        <dbReference type="ARBA" id="ARBA00004141"/>
    </source>
</evidence>
<name>A0A176VQG6_MARPO</name>
<comment type="caution">
    <text evidence="8">The sequence shown here is derived from an EMBL/GenBank/DDBJ whole genome shotgun (WGS) entry which is preliminary data.</text>
</comment>
<evidence type="ECO:0000256" key="7">
    <source>
        <dbReference type="SAM" id="Phobius"/>
    </source>
</evidence>
<feature type="transmembrane region" description="Helical" evidence="7">
    <location>
        <begin position="604"/>
        <end position="630"/>
    </location>
</feature>
<evidence type="ECO:0000313" key="9">
    <source>
        <dbReference type="Proteomes" id="UP000077202"/>
    </source>
</evidence>
<evidence type="ECO:0000256" key="2">
    <source>
        <dbReference type="ARBA" id="ARBA00009700"/>
    </source>
</evidence>
<evidence type="ECO:0000313" key="8">
    <source>
        <dbReference type="EMBL" id="OAE22542.1"/>
    </source>
</evidence>
<dbReference type="AlphaFoldDB" id="A0A176VQG6"/>
<sequence>MGRHKPYYHYAGTTWTPSHLFQSTCTTFTRTECQFLRQCLRVPGRSAPRIPGDRDIGLGLVPEAELLAERVDCDGGRAALASGFSSWVKDMPEADRIHRMIRGKLEGEALLAVLLRVPPKFSRWGPEGPNGRRWKEARRTDGEHMMDDDEEEMMMMGMELYNILLKGKSERETSRGDGAGKGSGFHRNLGWKESKIYVPLSRRDSQGSGGQGRTEDWRACAARRADSLSQSRAQWRRASMDNCLLRSIAMVAQWSGAGIGPFKAELFEQGDNMNESDNRNNGSIHGNRDPKEDEDRGDVGREAAEKVAGLLERCKALQDAANTHSARIKYDSQILSQQATSVVADIKNVRSFINSAQDEINPRLAEKLEEDLFRARSMVYEGDAASLLPAKPNGYFLSTLLGPVNVRAPRNDVRLKVKEEYNSYRDRTAILFLAFPVILLALKNWCWNGCFPALPVQLYQAWLLFFYTSLALRENILRVNGSDIRPWWVYHHYCAMVMALVSLTWGLQGHPSCIRKQQGVRLFLAWAVMQGIAMLLQNRYQRQRLYTRIALGKAGRMDVVWGETSGVKGQIWVLYPLLFLLQIFQFSIGALLLRTSITEDESEWQMVACGLLLLIMAVGNFSNTVATVVAKAKIKAKMKQTKHMIQRMSSPGLVKKSS</sequence>
<evidence type="ECO:0000256" key="6">
    <source>
        <dbReference type="SAM" id="MobiDB-lite"/>
    </source>
</evidence>
<reference evidence="8" key="1">
    <citation type="submission" date="2016-03" db="EMBL/GenBank/DDBJ databases">
        <title>Mechanisms controlling the formation of the plant cell surface in tip-growing cells are functionally conserved among land plants.</title>
        <authorList>
            <person name="Honkanen S."/>
            <person name="Jones V.A."/>
            <person name="Morieri G."/>
            <person name="Champion C."/>
            <person name="Hetherington A.J."/>
            <person name="Kelly S."/>
            <person name="Saint-Marcoux D."/>
            <person name="Proust H."/>
            <person name="Prescott H."/>
            <person name="Dolan L."/>
        </authorList>
    </citation>
    <scope>NUCLEOTIDE SEQUENCE [LARGE SCALE GENOMIC DNA]</scope>
    <source>
        <tissue evidence="8">Whole gametophyte</tissue>
    </source>
</reference>
<dbReference type="EMBL" id="LVLJ01003166">
    <property type="protein sequence ID" value="OAE22542.1"/>
    <property type="molecule type" value="Genomic_DNA"/>
</dbReference>
<dbReference type="PANTHER" id="PTHR21433">
    <property type="entry name" value="TRANSMEMBRANE PROTEIN INDUCED BY TUMOR NECROSIS FACTOR ALPHA"/>
    <property type="match status" value="1"/>
</dbReference>
<organism evidence="8 9">
    <name type="scientific">Marchantia polymorpha subsp. ruderalis</name>
    <dbReference type="NCBI Taxonomy" id="1480154"/>
    <lineage>
        <taxon>Eukaryota</taxon>
        <taxon>Viridiplantae</taxon>
        <taxon>Streptophyta</taxon>
        <taxon>Embryophyta</taxon>
        <taxon>Marchantiophyta</taxon>
        <taxon>Marchantiopsida</taxon>
        <taxon>Marchantiidae</taxon>
        <taxon>Marchantiales</taxon>
        <taxon>Marchantiaceae</taxon>
        <taxon>Marchantia</taxon>
    </lineage>
</organism>
<evidence type="ECO:0000256" key="5">
    <source>
        <dbReference type="ARBA" id="ARBA00023136"/>
    </source>
</evidence>
<keyword evidence="5 7" id="KW-0472">Membrane</keyword>
<dbReference type="InterPro" id="IPR012926">
    <property type="entry name" value="TMEM120A/B"/>
</dbReference>
<keyword evidence="9" id="KW-1185">Reference proteome</keyword>
<dbReference type="GO" id="GO:0016020">
    <property type="term" value="C:membrane"/>
    <property type="evidence" value="ECO:0007669"/>
    <property type="project" value="UniProtKB-SubCell"/>
</dbReference>
<feature type="transmembrane region" description="Helical" evidence="7">
    <location>
        <begin position="488"/>
        <end position="507"/>
    </location>
</feature>
<comment type="similarity">
    <text evidence="2">Belongs to the TMEM120 family.</text>
</comment>
<feature type="compositionally biased region" description="Basic and acidic residues" evidence="6">
    <location>
        <begin position="286"/>
        <end position="300"/>
    </location>
</feature>
<proteinExistence type="inferred from homology"/>